<reference evidence="2 3" key="1">
    <citation type="submission" date="2011-10" db="EMBL/GenBank/DDBJ databases">
        <authorList>
            <person name="Genoscope - CEA"/>
        </authorList>
    </citation>
    <scope>NUCLEOTIDE SEQUENCE [LARGE SCALE GENOMIC DNA]</scope>
    <source>
        <strain evidence="2 3">RCC 1105</strain>
    </source>
</reference>
<feature type="compositionally biased region" description="Basic and acidic residues" evidence="1">
    <location>
        <begin position="1"/>
        <end position="10"/>
    </location>
</feature>
<name>K8EKE6_9CHLO</name>
<gene>
    <name evidence="2" type="ordered locus">Bathy11g03220</name>
</gene>
<dbReference type="RefSeq" id="XP_007510151.1">
    <property type="nucleotide sequence ID" value="XM_007510089.1"/>
</dbReference>
<sequence length="309" mass="34199">MRVSASHDNKNNNNKGGKGKGGTKRKTRRAFRSKNVRNVVVRAKQNDKDDEDENDRRMAKLAKLEKVFLIVFNSGQANEALYTTSSREFDVPRNDFLCFASMRDALRASVLISEQTDLMPVVEGVSADVVLFLCSRSGFGAEVIGEGERWTPPGVVIEDDDALVEDMSSDSRSDGSSSSGEEELAISSADLEKYLADGGSFREEIREQFYDDDDDDDSVEEEQKETKEVTAADLEDARRIAAYAVQSAAAKPIKALSDAFERTARLSTLKSILRRNANKVSATTNGALMNALQNVARKRMMTKPKNEDF</sequence>
<keyword evidence="3" id="KW-1185">Reference proteome</keyword>
<dbReference type="InterPro" id="IPR021503">
    <property type="entry name" value="DUF3110"/>
</dbReference>
<dbReference type="AlphaFoldDB" id="K8EKE6"/>
<dbReference type="KEGG" id="bpg:Bathy11g03220"/>
<evidence type="ECO:0000313" key="2">
    <source>
        <dbReference type="EMBL" id="CCO18496.1"/>
    </source>
</evidence>
<protein>
    <submittedName>
        <fullName evidence="2">Uncharacterized protein</fullName>
    </submittedName>
</protein>
<feature type="compositionally biased region" description="Basic residues" evidence="1">
    <location>
        <begin position="17"/>
        <end position="35"/>
    </location>
</feature>
<dbReference type="GeneID" id="19013001"/>
<dbReference type="Proteomes" id="UP000198341">
    <property type="component" value="Chromosome 11"/>
</dbReference>
<proteinExistence type="predicted"/>
<dbReference type="Pfam" id="PF11360">
    <property type="entry name" value="DUF3110"/>
    <property type="match status" value="1"/>
</dbReference>
<feature type="region of interest" description="Disordered" evidence="1">
    <location>
        <begin position="1"/>
        <end position="55"/>
    </location>
</feature>
<evidence type="ECO:0000256" key="1">
    <source>
        <dbReference type="SAM" id="MobiDB-lite"/>
    </source>
</evidence>
<organism evidence="2 3">
    <name type="scientific">Bathycoccus prasinos</name>
    <dbReference type="NCBI Taxonomy" id="41875"/>
    <lineage>
        <taxon>Eukaryota</taxon>
        <taxon>Viridiplantae</taxon>
        <taxon>Chlorophyta</taxon>
        <taxon>Mamiellophyceae</taxon>
        <taxon>Mamiellales</taxon>
        <taxon>Bathycoccaceae</taxon>
        <taxon>Bathycoccus</taxon>
    </lineage>
</organism>
<accession>K8EKE6</accession>
<evidence type="ECO:0000313" key="3">
    <source>
        <dbReference type="Proteomes" id="UP000198341"/>
    </source>
</evidence>
<dbReference type="EMBL" id="FO082268">
    <property type="protein sequence ID" value="CCO18496.1"/>
    <property type="molecule type" value="Genomic_DNA"/>
</dbReference>